<dbReference type="SFLD" id="SFLDG01140">
    <property type="entry name" value="C2.B:_Phosphomannomutase_and_P"/>
    <property type="match status" value="1"/>
</dbReference>
<dbReference type="Gene3D" id="3.30.1240.10">
    <property type="match status" value="1"/>
</dbReference>
<dbReference type="InterPro" id="IPR006379">
    <property type="entry name" value="HAD-SF_hydro_IIB"/>
</dbReference>
<dbReference type="InterPro" id="IPR000150">
    <property type="entry name" value="Cof"/>
</dbReference>
<dbReference type="NCBIfam" id="TIGR00099">
    <property type="entry name" value="Cof-subfamily"/>
    <property type="match status" value="1"/>
</dbReference>
<dbReference type="InterPro" id="IPR036412">
    <property type="entry name" value="HAD-like_sf"/>
</dbReference>
<dbReference type="EC" id="3.1.3.-" evidence="3"/>
<accession>A0A449B0Y4</accession>
<dbReference type="KEGG" id="mcit:NCTC10181_00035"/>
<dbReference type="PANTHER" id="PTHR10000">
    <property type="entry name" value="PHOSPHOSERINE PHOSPHATASE"/>
    <property type="match status" value="1"/>
</dbReference>
<dbReference type="PROSITE" id="PS01228">
    <property type="entry name" value="COF_1"/>
    <property type="match status" value="1"/>
</dbReference>
<keyword evidence="3" id="KW-0808">Transferase</keyword>
<dbReference type="SFLD" id="SFLDS00003">
    <property type="entry name" value="Haloacid_Dehalogenase"/>
    <property type="match status" value="1"/>
</dbReference>
<dbReference type="Pfam" id="PF08282">
    <property type="entry name" value="Hydrolase_3"/>
    <property type="match status" value="1"/>
</dbReference>
<evidence type="ECO:0000313" key="3">
    <source>
        <dbReference type="EMBL" id="VEU74205.1"/>
    </source>
</evidence>
<comment type="cofactor">
    <cofactor evidence="1">
        <name>Mg(2+)</name>
        <dbReference type="ChEBI" id="CHEBI:18420"/>
    </cofactor>
</comment>
<protein>
    <submittedName>
        <fullName evidence="3">Putative phosphotransferase</fullName>
        <ecNumber evidence="3">3.1.3.-</ecNumber>
    </submittedName>
</protein>
<dbReference type="CDD" id="cd07516">
    <property type="entry name" value="HAD_Pase"/>
    <property type="match status" value="1"/>
</dbReference>
<reference evidence="3 4" key="1">
    <citation type="submission" date="2019-01" db="EMBL/GenBank/DDBJ databases">
        <authorList>
            <consortium name="Pathogen Informatics"/>
        </authorList>
    </citation>
    <scope>NUCLEOTIDE SEQUENCE [LARGE SCALE GENOMIC DNA]</scope>
    <source>
        <strain evidence="3 4">NCTC10181</strain>
    </source>
</reference>
<dbReference type="RefSeq" id="WP_165177480.1">
    <property type="nucleotide sequence ID" value="NZ_CP101807.1"/>
</dbReference>
<dbReference type="GO" id="GO:0016740">
    <property type="term" value="F:transferase activity"/>
    <property type="evidence" value="ECO:0007669"/>
    <property type="project" value="UniProtKB-KW"/>
</dbReference>
<gene>
    <name evidence="3" type="primary">ywpJ_1</name>
    <name evidence="3" type="ORF">NCTC10181_00035</name>
</gene>
<dbReference type="NCBIfam" id="TIGR01484">
    <property type="entry name" value="HAD-SF-IIB"/>
    <property type="match status" value="1"/>
</dbReference>
<dbReference type="Gene3D" id="3.40.50.1000">
    <property type="entry name" value="HAD superfamily/HAD-like"/>
    <property type="match status" value="1"/>
</dbReference>
<evidence type="ECO:0000313" key="4">
    <source>
        <dbReference type="Proteomes" id="UP000290985"/>
    </source>
</evidence>
<name>A0A449B0Y4_9BACT</name>
<evidence type="ECO:0000256" key="1">
    <source>
        <dbReference type="ARBA" id="ARBA00001946"/>
    </source>
</evidence>
<dbReference type="InterPro" id="IPR023214">
    <property type="entry name" value="HAD_sf"/>
</dbReference>
<dbReference type="Proteomes" id="UP000290985">
    <property type="component" value="Chromosome"/>
</dbReference>
<keyword evidence="4" id="KW-1185">Reference proteome</keyword>
<dbReference type="PANTHER" id="PTHR10000:SF8">
    <property type="entry name" value="HAD SUPERFAMILY HYDROLASE-LIKE, TYPE 3"/>
    <property type="match status" value="1"/>
</dbReference>
<organism evidence="3 4">
    <name type="scientific">Mycoplasmopsis citelli</name>
    <dbReference type="NCBI Taxonomy" id="171281"/>
    <lineage>
        <taxon>Bacteria</taxon>
        <taxon>Bacillati</taxon>
        <taxon>Mycoplasmatota</taxon>
        <taxon>Mycoplasmoidales</taxon>
        <taxon>Metamycoplasmataceae</taxon>
        <taxon>Mycoplasmopsis</taxon>
    </lineage>
</organism>
<proteinExistence type="inferred from homology"/>
<evidence type="ECO:0000256" key="2">
    <source>
        <dbReference type="ARBA" id="ARBA00034778"/>
    </source>
</evidence>
<keyword evidence="3" id="KW-0378">Hydrolase</keyword>
<dbReference type="AlphaFoldDB" id="A0A449B0Y4"/>
<dbReference type="GO" id="GO:0016791">
    <property type="term" value="F:phosphatase activity"/>
    <property type="evidence" value="ECO:0007669"/>
    <property type="project" value="UniProtKB-ARBA"/>
</dbReference>
<dbReference type="GO" id="GO:0000287">
    <property type="term" value="F:magnesium ion binding"/>
    <property type="evidence" value="ECO:0007669"/>
    <property type="project" value="TreeGrafter"/>
</dbReference>
<dbReference type="EMBL" id="LR215036">
    <property type="protein sequence ID" value="VEU74205.1"/>
    <property type="molecule type" value="Genomic_DNA"/>
</dbReference>
<sequence length="288" mass="33178">MDKLKNSDFEYVFFDLDGTLLNSKKEILPSSKEAIATLKKLNKKMSIITGRPPYLAKEEFLSLNLHYPVICCNGALIYDFYKNKIVYKNPIDPQSTKQVFDILIKNNVTFLIYTTTKGILGFYNKETLPEWFSWISSTNAKRKPENQFPFEYHTYFEWKALNFEITKEEIVKFLVIKSDSRLEDAQQAATELTNVSNIYMINSQAKVFDIMPVGISKGDSLKKLAQLYEINLDKTLVFGDEDNDISMFKVAKYSVAMGQSKDAVKQHASYITTSNDEDGIYQFLNKIK</sequence>
<dbReference type="SUPFAM" id="SSF56784">
    <property type="entry name" value="HAD-like"/>
    <property type="match status" value="1"/>
</dbReference>
<comment type="similarity">
    <text evidence="2">Belongs to the HAD-like hydrolase superfamily. Cof family.</text>
</comment>
<dbReference type="GO" id="GO:0005829">
    <property type="term" value="C:cytosol"/>
    <property type="evidence" value="ECO:0007669"/>
    <property type="project" value="TreeGrafter"/>
</dbReference>